<feature type="compositionally biased region" description="Low complexity" evidence="1">
    <location>
        <begin position="32"/>
        <end position="57"/>
    </location>
</feature>
<feature type="region of interest" description="Disordered" evidence="1">
    <location>
        <begin position="1"/>
        <end position="92"/>
    </location>
</feature>
<comment type="caution">
    <text evidence="2">The sequence shown here is derived from an EMBL/GenBank/DDBJ whole genome shotgun (WGS) entry which is preliminary data.</text>
</comment>
<dbReference type="EMBL" id="JBHSXS010000036">
    <property type="protein sequence ID" value="MFC6885267.1"/>
    <property type="molecule type" value="Genomic_DNA"/>
</dbReference>
<proteinExistence type="predicted"/>
<evidence type="ECO:0000313" key="2">
    <source>
        <dbReference type="EMBL" id="MFC6885267.1"/>
    </source>
</evidence>
<protein>
    <submittedName>
        <fullName evidence="2">Uncharacterized protein</fullName>
    </submittedName>
</protein>
<evidence type="ECO:0000313" key="3">
    <source>
        <dbReference type="Proteomes" id="UP001596380"/>
    </source>
</evidence>
<evidence type="ECO:0000256" key="1">
    <source>
        <dbReference type="SAM" id="MobiDB-lite"/>
    </source>
</evidence>
<dbReference type="RefSeq" id="WP_378047725.1">
    <property type="nucleotide sequence ID" value="NZ_JBHSXE010000001.1"/>
</dbReference>
<feature type="compositionally biased region" description="Pro residues" evidence="1">
    <location>
        <begin position="22"/>
        <end position="31"/>
    </location>
</feature>
<reference evidence="3" key="1">
    <citation type="journal article" date="2019" name="Int. J. Syst. Evol. Microbiol.">
        <title>The Global Catalogue of Microorganisms (GCM) 10K type strain sequencing project: providing services to taxonomists for standard genome sequencing and annotation.</title>
        <authorList>
            <consortium name="The Broad Institute Genomics Platform"/>
            <consortium name="The Broad Institute Genome Sequencing Center for Infectious Disease"/>
            <person name="Wu L."/>
            <person name="Ma J."/>
        </authorList>
    </citation>
    <scope>NUCLEOTIDE SEQUENCE [LARGE SCALE GENOMIC DNA]</scope>
    <source>
        <strain evidence="3">JCM 3369</strain>
    </source>
</reference>
<organism evidence="2 3">
    <name type="scientific">Actinomadura yumaensis</name>
    <dbReference type="NCBI Taxonomy" id="111807"/>
    <lineage>
        <taxon>Bacteria</taxon>
        <taxon>Bacillati</taxon>
        <taxon>Actinomycetota</taxon>
        <taxon>Actinomycetes</taxon>
        <taxon>Streptosporangiales</taxon>
        <taxon>Thermomonosporaceae</taxon>
        <taxon>Actinomadura</taxon>
    </lineage>
</organism>
<name>A0ABW2CUT5_9ACTN</name>
<sequence length="146" mass="15234">MEGDAPIERGVGPTATQAQPQPAQPSPPVQPAGPSGQLMAVPGPDAPGSPASPDAPVTPEGEQDGTPFGPVGMGWVRPADPPPTDIPHATDLCGPRQKITREQISAHVPEALRLKRRLTIYALDHGTDVQDVVAVALDQWLRAQQA</sequence>
<keyword evidence="3" id="KW-1185">Reference proteome</keyword>
<gene>
    <name evidence="2" type="ORF">ACFQKB_36300</name>
</gene>
<dbReference type="Proteomes" id="UP001596380">
    <property type="component" value="Unassembled WGS sequence"/>
</dbReference>
<feature type="compositionally biased region" description="Low complexity" evidence="1">
    <location>
        <begin position="11"/>
        <end position="21"/>
    </location>
</feature>
<accession>A0ABW2CUT5</accession>